<gene>
    <name evidence="2" type="ORF">ACCUM_3930</name>
</gene>
<name>A0A5S4EN13_9PROT</name>
<dbReference type="Proteomes" id="UP000306324">
    <property type="component" value="Unassembled WGS sequence"/>
</dbReference>
<dbReference type="EMBL" id="SWAD01000040">
    <property type="protein sequence ID" value="TMQ76798.1"/>
    <property type="molecule type" value="Genomic_DNA"/>
</dbReference>
<organism evidence="2 3">
    <name type="scientific">Candidatus Accumulibacter phosphatis</name>
    <dbReference type="NCBI Taxonomy" id="327160"/>
    <lineage>
        <taxon>Bacteria</taxon>
        <taxon>Pseudomonadati</taxon>
        <taxon>Pseudomonadota</taxon>
        <taxon>Betaproteobacteria</taxon>
        <taxon>Candidatus Accumulibacter</taxon>
    </lineage>
</organism>
<sequence length="54" mass="5603">MARRVAKEEAAGKKLGGKLPKAPAPGARDSDQINLTDEESRIMLPVAGGGFEPA</sequence>
<accession>A0A5S4EN13</accession>
<feature type="compositionally biased region" description="Low complexity" evidence="1">
    <location>
        <begin position="17"/>
        <end position="27"/>
    </location>
</feature>
<evidence type="ECO:0000313" key="2">
    <source>
        <dbReference type="EMBL" id="TMQ76798.1"/>
    </source>
</evidence>
<feature type="region of interest" description="Disordered" evidence="1">
    <location>
        <begin position="1"/>
        <end position="39"/>
    </location>
</feature>
<evidence type="ECO:0000256" key="1">
    <source>
        <dbReference type="SAM" id="MobiDB-lite"/>
    </source>
</evidence>
<keyword evidence="3" id="KW-1185">Reference proteome</keyword>
<dbReference type="AlphaFoldDB" id="A0A5S4EN13"/>
<reference evidence="2 3" key="1">
    <citation type="submission" date="2019-04" db="EMBL/GenBank/DDBJ databases">
        <title>A novel phosphate-accumulating bacterium identified in bioreactor for phosphate removal from wastewater.</title>
        <authorList>
            <person name="Kotlyarov R.Y."/>
            <person name="Beletsky A.V."/>
            <person name="Kallistova A.Y."/>
            <person name="Dorofeev A.G."/>
            <person name="Nikolaev Y.Y."/>
            <person name="Pimenov N.V."/>
            <person name="Ravin N.V."/>
            <person name="Mardanov A.V."/>
        </authorList>
    </citation>
    <scope>NUCLEOTIDE SEQUENCE [LARGE SCALE GENOMIC DNA]</scope>
    <source>
        <strain evidence="2 3">Bin19</strain>
    </source>
</reference>
<feature type="compositionally biased region" description="Basic and acidic residues" evidence="1">
    <location>
        <begin position="1"/>
        <end position="12"/>
    </location>
</feature>
<proteinExistence type="predicted"/>
<comment type="caution">
    <text evidence="2">The sequence shown here is derived from an EMBL/GenBank/DDBJ whole genome shotgun (WGS) entry which is preliminary data.</text>
</comment>
<protein>
    <submittedName>
        <fullName evidence="2">Mobile element protein</fullName>
    </submittedName>
</protein>
<evidence type="ECO:0000313" key="3">
    <source>
        <dbReference type="Proteomes" id="UP000306324"/>
    </source>
</evidence>